<evidence type="ECO:0000313" key="3">
    <source>
        <dbReference type="EMBL" id="SCX01176.1"/>
    </source>
</evidence>
<feature type="region of interest" description="Disordered" evidence="1">
    <location>
        <begin position="236"/>
        <end position="257"/>
    </location>
</feature>
<protein>
    <recommendedName>
        <fullName evidence="5">Trimeric autotransporter adhesin YadA-like head domain-containing protein</fullName>
    </recommendedName>
</protein>
<evidence type="ECO:0008006" key="5">
    <source>
        <dbReference type="Google" id="ProtNLM"/>
    </source>
</evidence>
<name>A0A1G4V6T3_9FLAO</name>
<accession>A0A1G4V6T3</accession>
<dbReference type="EMBL" id="FMTY01000001">
    <property type="protein sequence ID" value="SCX01176.1"/>
    <property type="molecule type" value="Genomic_DNA"/>
</dbReference>
<proteinExistence type="predicted"/>
<sequence length="471" mass="48732">MRNFIKSLIIITIPFLANESYAQVGIGTTTPAGALDLNPTVTTNFGFVAPRVALTSTILQAPVVNPQGGAITAGTVVYNTATAGTTPNNVGPGLYYWNGAKWIAFAGSPGGLDWSLTGNSGTTAGTNFIGTTDAQDIRFHTNGTERARILSTGTMGINSVGTTTSQLTVAASGTNDAIAGTANHNVANAVWGRNAHATGTAVIGATNGLGGIYPTNGAGIAGSGTNSIGVYGSTGNGSPNNDAHDGNHAGGFTLDSDNNATTANSSATARLAGKEISPARTLYGGYFSSFANSSTNYAYVGVNYNHNNNANANGGTNYKILGNGVVSTIVPDADNKPRIMFAPEAPEVLFQDYGIGNLQNGIATIKLDKILSKNILVDANHPLKVFIQLEGDCNGVFVTDKSAEGFTVKELQNGNSNVTFSWQIVATRADAKDANGNITSHFENLRFPVGPNAIKETSLKTKEIKKEEAQN</sequence>
<evidence type="ECO:0000313" key="4">
    <source>
        <dbReference type="Proteomes" id="UP000182124"/>
    </source>
</evidence>
<dbReference type="Proteomes" id="UP000182124">
    <property type="component" value="Unassembled WGS sequence"/>
</dbReference>
<organism evidence="3 4">
    <name type="scientific">Flavobacterium saliperosum</name>
    <dbReference type="NCBI Taxonomy" id="329186"/>
    <lineage>
        <taxon>Bacteria</taxon>
        <taxon>Pseudomonadati</taxon>
        <taxon>Bacteroidota</taxon>
        <taxon>Flavobacteriia</taxon>
        <taxon>Flavobacteriales</taxon>
        <taxon>Flavobacteriaceae</taxon>
        <taxon>Flavobacterium</taxon>
    </lineage>
</organism>
<dbReference type="eggNOG" id="COG5295">
    <property type="taxonomic scope" value="Bacteria"/>
</dbReference>
<evidence type="ECO:0000256" key="2">
    <source>
        <dbReference type="SAM" id="SignalP"/>
    </source>
</evidence>
<feature type="chain" id="PRO_5010223297" description="Trimeric autotransporter adhesin YadA-like head domain-containing protein" evidence="2">
    <location>
        <begin position="23"/>
        <end position="471"/>
    </location>
</feature>
<evidence type="ECO:0000256" key="1">
    <source>
        <dbReference type="SAM" id="MobiDB-lite"/>
    </source>
</evidence>
<reference evidence="3 4" key="1">
    <citation type="submission" date="2016-10" db="EMBL/GenBank/DDBJ databases">
        <authorList>
            <person name="de Groot N.N."/>
        </authorList>
    </citation>
    <scope>NUCLEOTIDE SEQUENCE [LARGE SCALE GENOMIC DNA]</scope>
    <source>
        <strain evidence="3 4">CGMCC 1.3801</strain>
    </source>
</reference>
<dbReference type="STRING" id="329186.SAMN02927925_00279"/>
<dbReference type="RefSeq" id="WP_051365711.1">
    <property type="nucleotide sequence ID" value="NZ_CBCSBQ010000026.1"/>
</dbReference>
<dbReference type="AlphaFoldDB" id="A0A1G4V6T3"/>
<keyword evidence="2" id="KW-0732">Signal</keyword>
<feature type="signal peptide" evidence="2">
    <location>
        <begin position="1"/>
        <end position="22"/>
    </location>
</feature>
<gene>
    <name evidence="3" type="ORF">SAMN02927925_00279</name>
</gene>
<dbReference type="eggNOG" id="COG2885">
    <property type="taxonomic scope" value="Bacteria"/>
</dbReference>